<reference evidence="2 3" key="1">
    <citation type="submission" date="2024-04" db="EMBL/GenBank/DDBJ databases">
        <title>Luteolibacter sp. isolated from soil.</title>
        <authorList>
            <person name="An J."/>
        </authorList>
    </citation>
    <scope>NUCLEOTIDE SEQUENCE [LARGE SCALE GENOMIC DNA]</scope>
    <source>
        <strain evidence="2 3">Y139</strain>
    </source>
</reference>
<gene>
    <name evidence="2" type="ORF">WKV53_08530</name>
</gene>
<accession>A0ABU9ASP4</accession>
<keyword evidence="1" id="KW-0732">Signal</keyword>
<dbReference type="Proteomes" id="UP001371305">
    <property type="component" value="Unassembled WGS sequence"/>
</dbReference>
<keyword evidence="3" id="KW-1185">Reference proteome</keyword>
<evidence type="ECO:0000313" key="2">
    <source>
        <dbReference type="EMBL" id="MEK7950538.1"/>
    </source>
</evidence>
<name>A0ABU9ASP4_9BACT</name>
<organism evidence="2 3">
    <name type="scientific">Luteolibacter soli</name>
    <dbReference type="NCBI Taxonomy" id="3135280"/>
    <lineage>
        <taxon>Bacteria</taxon>
        <taxon>Pseudomonadati</taxon>
        <taxon>Verrucomicrobiota</taxon>
        <taxon>Verrucomicrobiia</taxon>
        <taxon>Verrucomicrobiales</taxon>
        <taxon>Verrucomicrobiaceae</taxon>
        <taxon>Luteolibacter</taxon>
    </lineage>
</organism>
<proteinExistence type="predicted"/>
<feature type="signal peptide" evidence="1">
    <location>
        <begin position="1"/>
        <end position="16"/>
    </location>
</feature>
<dbReference type="EMBL" id="JBBUKT010000003">
    <property type="protein sequence ID" value="MEK7950538.1"/>
    <property type="molecule type" value="Genomic_DNA"/>
</dbReference>
<evidence type="ECO:0000313" key="3">
    <source>
        <dbReference type="Proteomes" id="UP001371305"/>
    </source>
</evidence>
<evidence type="ECO:0000256" key="1">
    <source>
        <dbReference type="SAM" id="SignalP"/>
    </source>
</evidence>
<comment type="caution">
    <text evidence="2">The sequence shown here is derived from an EMBL/GenBank/DDBJ whole genome shotgun (WGS) entry which is preliminary data.</text>
</comment>
<protein>
    <submittedName>
        <fullName evidence="2">Uncharacterized protein</fullName>
    </submittedName>
</protein>
<sequence length="141" mass="15684">MKYAFLLLLAAIAAQADPVVSEIEWEPACDGATIELVSDHGQMMSVRAMAVHSAVTTEWTIHYLDGRPVTAEFRESERGRVTEGENAGDYTGVNRLKRLQTFKWQGEGFMVEDKALRESLEGILVKVQAARDKEAKPRSSD</sequence>
<dbReference type="RefSeq" id="WP_341404146.1">
    <property type="nucleotide sequence ID" value="NZ_JBBUKT010000003.1"/>
</dbReference>
<feature type="chain" id="PRO_5046788071" evidence="1">
    <location>
        <begin position="17"/>
        <end position="141"/>
    </location>
</feature>